<reference evidence="3" key="1">
    <citation type="submission" date="2019-03" db="EMBL/GenBank/DDBJ databases">
        <authorList>
            <person name="Danneels B."/>
        </authorList>
    </citation>
    <scope>NUCLEOTIDE SEQUENCE</scope>
</reference>
<dbReference type="Pfam" id="PF13781">
    <property type="entry name" value="DoxX_3"/>
    <property type="match status" value="1"/>
</dbReference>
<dbReference type="PANTHER" id="PTHR12126:SF11">
    <property type="entry name" value="NADH DEHYDROGENASE [UBIQUINONE] 1 ALPHA SUBCOMPLEX SUBUNIT 9, MITOCHONDRIAL"/>
    <property type="match status" value="1"/>
</dbReference>
<protein>
    <submittedName>
        <fullName evidence="3">UDP-glucose 4-epimerase</fullName>
        <ecNumber evidence="3">5.1.3.2</ecNumber>
    </submittedName>
</protein>
<keyword evidence="1" id="KW-0812">Transmembrane</keyword>
<feature type="transmembrane region" description="Helical" evidence="1">
    <location>
        <begin position="395"/>
        <end position="413"/>
    </location>
</feature>
<dbReference type="EC" id="5.1.3.2" evidence="3"/>
<name>A0A484NSK8_9ZZZZ</name>
<proteinExistence type="predicted"/>
<keyword evidence="1" id="KW-0472">Membrane</keyword>
<dbReference type="PANTHER" id="PTHR12126">
    <property type="entry name" value="NADH-UBIQUINONE OXIDOREDUCTASE 39 KDA SUBUNIT-RELATED"/>
    <property type="match status" value="1"/>
</dbReference>
<keyword evidence="3" id="KW-0413">Isomerase</keyword>
<dbReference type="InterPro" id="IPR036291">
    <property type="entry name" value="NAD(P)-bd_dom_sf"/>
</dbReference>
<dbReference type="Gene3D" id="3.40.50.720">
    <property type="entry name" value="NAD(P)-binding Rossmann-like Domain"/>
    <property type="match status" value="1"/>
</dbReference>
<feature type="transmembrane region" description="Helical" evidence="1">
    <location>
        <begin position="303"/>
        <end position="326"/>
    </location>
</feature>
<dbReference type="InterPro" id="IPR016040">
    <property type="entry name" value="NAD(P)-bd_dom"/>
</dbReference>
<keyword evidence="1" id="KW-1133">Transmembrane helix</keyword>
<feature type="transmembrane region" description="Helical" evidence="1">
    <location>
        <begin position="369"/>
        <end position="389"/>
    </location>
</feature>
<evidence type="ECO:0000256" key="1">
    <source>
        <dbReference type="SAM" id="Phobius"/>
    </source>
</evidence>
<feature type="domain" description="NAD(P)-binding" evidence="2">
    <location>
        <begin position="8"/>
        <end position="146"/>
    </location>
</feature>
<dbReference type="GO" id="GO:0003978">
    <property type="term" value="F:UDP-glucose 4-epimerase activity"/>
    <property type="evidence" value="ECO:0007669"/>
    <property type="project" value="UniProtKB-EC"/>
</dbReference>
<sequence length="419" mass="44704">MMNILVCGAHGFVGKAICEALGRAGHRVVKGVRQASQADELAIDYMQDVEPAAWLPRLRGIDVVVNAVGILTETAARSFERVHRRAPIALFDAACQAGVTRIVQVSALGARQGDTAYFRSKHAADAHLSSLPVAHHVLRPALVYGEAGASSRHFRALASSPVHPLPGGGRQRLRPILVDELAEIVVRLLAQAPAGREELDLVGGTEVEYRQMLAAYRASLGFAPAWRVPIPAGLIGLAAAAMDRLPGALLTRDTWRMLQAGNTASAARTADVLAREPEGVETFIRPADAPRLRAQALAAWRPAMLRGALALTWLATAFFSACVYPVADSLALLARVGLHGSLAVTALSLAVVLDFVLGIATLARPGRRLWVAQMALIAAYSAIIAIALPEFLWHPFGPILKNVPIIALLLVLLSEEERS</sequence>
<dbReference type="InterPro" id="IPR051207">
    <property type="entry name" value="ComplexI_NDUFA9_subunit"/>
</dbReference>
<evidence type="ECO:0000313" key="3">
    <source>
        <dbReference type="EMBL" id="VFR16854.1"/>
    </source>
</evidence>
<dbReference type="SUPFAM" id="SSF51735">
    <property type="entry name" value="NAD(P)-binding Rossmann-fold domains"/>
    <property type="match status" value="1"/>
</dbReference>
<gene>
    <name evidence="3" type="ORF">AMP9_3597</name>
</gene>
<evidence type="ECO:0000259" key="2">
    <source>
        <dbReference type="Pfam" id="PF13460"/>
    </source>
</evidence>
<dbReference type="EMBL" id="CAADHY010000007">
    <property type="protein sequence ID" value="VFR16854.1"/>
    <property type="molecule type" value="Genomic_DNA"/>
</dbReference>
<dbReference type="AlphaFoldDB" id="A0A484NSK8"/>
<organism evidence="3">
    <name type="scientific">plant metagenome</name>
    <dbReference type="NCBI Taxonomy" id="1297885"/>
    <lineage>
        <taxon>unclassified sequences</taxon>
        <taxon>metagenomes</taxon>
        <taxon>organismal metagenomes</taxon>
    </lineage>
</organism>
<dbReference type="GO" id="GO:0044877">
    <property type="term" value="F:protein-containing complex binding"/>
    <property type="evidence" value="ECO:0007669"/>
    <property type="project" value="TreeGrafter"/>
</dbReference>
<accession>A0A484NSK8</accession>
<feature type="transmembrane region" description="Helical" evidence="1">
    <location>
        <begin position="338"/>
        <end position="362"/>
    </location>
</feature>
<dbReference type="InterPro" id="IPR025695">
    <property type="entry name" value="DoxX-like"/>
</dbReference>
<dbReference type="Pfam" id="PF13460">
    <property type="entry name" value="NAD_binding_10"/>
    <property type="match status" value="1"/>
</dbReference>